<evidence type="ECO:0000256" key="11">
    <source>
        <dbReference type="ARBA" id="ARBA00023137"/>
    </source>
</evidence>
<reference evidence="17 18" key="1">
    <citation type="submission" date="2013-12" db="EMBL/GenBank/DDBJ databases">
        <authorList>
            <person name="Stott M."/>
        </authorList>
    </citation>
    <scope>NUCLEOTIDE SEQUENCE [LARGE SCALE GENOMIC DNA]</scope>
    <source>
        <strain evidence="17 18">K22</strain>
    </source>
</reference>
<dbReference type="InterPro" id="IPR033756">
    <property type="entry name" value="YlxH/NBP35"/>
</dbReference>
<keyword evidence="7" id="KW-0418">Kinase</keyword>
<dbReference type="NCBIfam" id="TIGR01007">
    <property type="entry name" value="eps_fam"/>
    <property type="match status" value="1"/>
</dbReference>
<feature type="transmembrane region" description="Helical" evidence="14">
    <location>
        <begin position="49"/>
        <end position="67"/>
    </location>
</feature>
<evidence type="ECO:0000259" key="15">
    <source>
        <dbReference type="Pfam" id="PF02706"/>
    </source>
</evidence>
<dbReference type="Proteomes" id="UP000031518">
    <property type="component" value="Unassembled WGS sequence"/>
</dbReference>
<accession>A0A0B6WXT1</accession>
<keyword evidence="8" id="KW-0067">ATP-binding</keyword>
<evidence type="ECO:0000256" key="3">
    <source>
        <dbReference type="ARBA" id="ARBA00022475"/>
    </source>
</evidence>
<evidence type="ECO:0000256" key="6">
    <source>
        <dbReference type="ARBA" id="ARBA00022741"/>
    </source>
</evidence>
<evidence type="ECO:0000256" key="7">
    <source>
        <dbReference type="ARBA" id="ARBA00022777"/>
    </source>
</evidence>
<dbReference type="InterPro" id="IPR005702">
    <property type="entry name" value="Wzc-like_C"/>
</dbReference>
<dbReference type="RefSeq" id="WP_041976930.1">
    <property type="nucleotide sequence ID" value="NZ_CBXV010000007.1"/>
</dbReference>
<dbReference type="PANTHER" id="PTHR32309:SF13">
    <property type="entry name" value="FERRIC ENTEROBACTIN TRANSPORT PROTEIN FEPE"/>
    <property type="match status" value="1"/>
</dbReference>
<reference evidence="17 18" key="2">
    <citation type="submission" date="2015-01" db="EMBL/GenBank/DDBJ databases">
        <title>Complete genome sequence of Pyrinomonas methylaliphatogenes type strain K22T.</title>
        <authorList>
            <person name="Lee K.C.Y."/>
            <person name="Power J.F."/>
            <person name="Dunfield P.F."/>
            <person name="Morgan X.C."/>
            <person name="Huttenhower C."/>
            <person name="Stott M.B."/>
        </authorList>
    </citation>
    <scope>NUCLEOTIDE SEQUENCE [LARGE SCALE GENOMIC DNA]</scope>
    <source>
        <strain evidence="17 18">K22</strain>
    </source>
</reference>
<dbReference type="GO" id="GO:0005886">
    <property type="term" value="C:plasma membrane"/>
    <property type="evidence" value="ECO:0007669"/>
    <property type="project" value="UniProtKB-SubCell"/>
</dbReference>
<dbReference type="Gene3D" id="3.40.50.300">
    <property type="entry name" value="P-loop containing nucleotide triphosphate hydrolases"/>
    <property type="match status" value="1"/>
</dbReference>
<feature type="domain" description="Polysaccharide chain length determinant N-terminal" evidence="15">
    <location>
        <begin position="37"/>
        <end position="123"/>
    </location>
</feature>
<gene>
    <name evidence="17" type="ORF">PYK22_02078</name>
</gene>
<dbReference type="Pfam" id="PF10609">
    <property type="entry name" value="ParA"/>
    <property type="match status" value="1"/>
</dbReference>
<organism evidence="17 18">
    <name type="scientific">Pyrinomonas methylaliphatogenes</name>
    <dbReference type="NCBI Taxonomy" id="454194"/>
    <lineage>
        <taxon>Bacteria</taxon>
        <taxon>Pseudomonadati</taxon>
        <taxon>Acidobacteriota</taxon>
        <taxon>Blastocatellia</taxon>
        <taxon>Blastocatellales</taxon>
        <taxon>Pyrinomonadaceae</taxon>
        <taxon>Pyrinomonas</taxon>
    </lineage>
</organism>
<evidence type="ECO:0000256" key="13">
    <source>
        <dbReference type="SAM" id="Coils"/>
    </source>
</evidence>
<evidence type="ECO:0000256" key="5">
    <source>
        <dbReference type="ARBA" id="ARBA00022692"/>
    </source>
</evidence>
<evidence type="ECO:0000256" key="9">
    <source>
        <dbReference type="ARBA" id="ARBA00022989"/>
    </source>
</evidence>
<keyword evidence="18" id="KW-1185">Reference proteome</keyword>
<comment type="catalytic activity">
    <reaction evidence="12">
        <text>L-tyrosyl-[protein] + ATP = O-phospho-L-tyrosyl-[protein] + ADP + H(+)</text>
        <dbReference type="Rhea" id="RHEA:10596"/>
        <dbReference type="Rhea" id="RHEA-COMP:10136"/>
        <dbReference type="Rhea" id="RHEA-COMP:20101"/>
        <dbReference type="ChEBI" id="CHEBI:15378"/>
        <dbReference type="ChEBI" id="CHEBI:30616"/>
        <dbReference type="ChEBI" id="CHEBI:46858"/>
        <dbReference type="ChEBI" id="CHEBI:61978"/>
        <dbReference type="ChEBI" id="CHEBI:456216"/>
    </reaction>
</comment>
<dbReference type="OrthoDB" id="9794577at2"/>
<dbReference type="GO" id="GO:0004713">
    <property type="term" value="F:protein tyrosine kinase activity"/>
    <property type="evidence" value="ECO:0007669"/>
    <property type="project" value="UniProtKB-KW"/>
</dbReference>
<evidence type="ECO:0000313" key="18">
    <source>
        <dbReference type="Proteomes" id="UP000031518"/>
    </source>
</evidence>
<dbReference type="GO" id="GO:0042802">
    <property type="term" value="F:identical protein binding"/>
    <property type="evidence" value="ECO:0007669"/>
    <property type="project" value="UniProtKB-ARBA"/>
</dbReference>
<dbReference type="GO" id="GO:0005524">
    <property type="term" value="F:ATP binding"/>
    <property type="evidence" value="ECO:0007669"/>
    <property type="project" value="UniProtKB-KW"/>
</dbReference>
<evidence type="ECO:0000256" key="1">
    <source>
        <dbReference type="ARBA" id="ARBA00004651"/>
    </source>
</evidence>
<dbReference type="EMBL" id="CBXV010000007">
    <property type="protein sequence ID" value="CDM66068.1"/>
    <property type="molecule type" value="Genomic_DNA"/>
</dbReference>
<evidence type="ECO:0000313" key="17">
    <source>
        <dbReference type="EMBL" id="CDM66068.1"/>
    </source>
</evidence>
<protein>
    <submittedName>
        <fullName evidence="17">Capsular exopolysaccharide biosynthesis protein</fullName>
    </submittedName>
</protein>
<dbReference type="SUPFAM" id="SSF52540">
    <property type="entry name" value="P-loop containing nucleoside triphosphate hydrolases"/>
    <property type="match status" value="1"/>
</dbReference>
<evidence type="ECO:0000256" key="10">
    <source>
        <dbReference type="ARBA" id="ARBA00023136"/>
    </source>
</evidence>
<dbReference type="InterPro" id="IPR050445">
    <property type="entry name" value="Bact_polysacc_biosynth/exp"/>
</dbReference>
<keyword evidence="4" id="KW-0808">Transferase</keyword>
<keyword evidence="10 14" id="KW-0472">Membrane</keyword>
<keyword evidence="9 14" id="KW-1133">Transmembrane helix</keyword>
<dbReference type="Pfam" id="PF13807">
    <property type="entry name" value="GNVR"/>
    <property type="match status" value="1"/>
</dbReference>
<dbReference type="STRING" id="454194.PYK22_02078"/>
<dbReference type="InterPro" id="IPR027417">
    <property type="entry name" value="P-loop_NTPase"/>
</dbReference>
<proteinExistence type="inferred from homology"/>
<keyword evidence="5 14" id="KW-0812">Transmembrane</keyword>
<dbReference type="Pfam" id="PF02706">
    <property type="entry name" value="Wzz"/>
    <property type="match status" value="1"/>
</dbReference>
<comment type="similarity">
    <text evidence="2">Belongs to the etk/wzc family.</text>
</comment>
<feature type="coiled-coil region" evidence="13">
    <location>
        <begin position="383"/>
        <end position="414"/>
    </location>
</feature>
<dbReference type="FunFam" id="3.40.50.300:FF:000527">
    <property type="entry name" value="Tyrosine-protein kinase etk"/>
    <property type="match status" value="1"/>
</dbReference>
<sequence length="786" mass="88158">MQDNRLLPLSQTEQQLDRPLHDLTLGQPATFIEQAHLREYWAIVYKRRWLILSLALAVTSLVAIYMYRQPNVYEAMVTIDIEPRRSVLQTKGDVQVVSVPNDPNYWSTQIKLLQNPQLARQVALTLDLPNNPAFLSGQAGPSLTSSLRRILSRRKKEENEQGKLQVVTDSEVDAENLTPEQLAKLEPYEEAILAGITVEPVEKTNLVNIKFQHSDPEMAAKVANTIADVFIYNNLERETQGAQRASVLLAKQIAELQLKIRQGEEARINYLRSHNLPLGQAKGQNLTLERLATLSGQLLEAENERKNLQSAYEAAQRETDIWSVPEVQSDQRIQKLRDRIGELEEKRAALLVQYTPEWPEVKKVDEQIKRLKQDLDKAPYEVIKAMRSRYEAALARENKLKQAYYQEAAAANEQNQAEIELSRITQELETNKQFYNTLFQRQKELEITSNDRANNITVATPARVPREPVGPKRLRNILIALLVALGAGIGLAFLLDYLDDTLKSAEDVERYLHLPTLALIPAPRTERLLLKGKASEPEGVAEKTALALISDVRSPITEAYRHLRTQLLLSTAGQPPRTVLLTSSQPSEGKTTTAVNMAMMLAQMGAEVLLLDCDLRRPRVHVHFNLANAKGVANYLAGERNLDALMQTYAPLPNLKIMTSGPVPPSPAELLSSEEMRRLIDEASARFAHVIIDSPPAVSFTDAAILSTMVDGVVLVVHGGHSSRAIVRRAKKLLQDVGAHIIGVVLNNVKLDAHDYQYYANYYAAYYDEEEDERDLPEGAAERGAH</sequence>
<evidence type="ECO:0000256" key="8">
    <source>
        <dbReference type="ARBA" id="ARBA00022840"/>
    </source>
</evidence>
<keyword evidence="6" id="KW-0547">Nucleotide-binding</keyword>
<evidence type="ECO:0000256" key="2">
    <source>
        <dbReference type="ARBA" id="ARBA00008883"/>
    </source>
</evidence>
<evidence type="ECO:0000256" key="4">
    <source>
        <dbReference type="ARBA" id="ARBA00022679"/>
    </source>
</evidence>
<keyword evidence="3" id="KW-1003">Cell membrane</keyword>
<keyword evidence="13" id="KW-0175">Coiled coil</keyword>
<comment type="subcellular location">
    <subcellularLocation>
        <location evidence="1">Cell membrane</location>
        <topology evidence="1">Multi-pass membrane protein</topology>
    </subcellularLocation>
</comment>
<evidence type="ECO:0000256" key="14">
    <source>
        <dbReference type="SAM" id="Phobius"/>
    </source>
</evidence>
<feature type="domain" description="Tyrosine-protein kinase G-rich" evidence="16">
    <location>
        <begin position="421"/>
        <end position="494"/>
    </location>
</feature>
<dbReference type="AlphaFoldDB" id="A0A0B6WXT1"/>
<evidence type="ECO:0000256" key="12">
    <source>
        <dbReference type="ARBA" id="ARBA00053015"/>
    </source>
</evidence>
<dbReference type="InterPro" id="IPR032807">
    <property type="entry name" value="GNVR"/>
</dbReference>
<keyword evidence="11" id="KW-0829">Tyrosine-protein kinase</keyword>
<dbReference type="PANTHER" id="PTHR32309">
    <property type="entry name" value="TYROSINE-PROTEIN KINASE"/>
    <property type="match status" value="1"/>
</dbReference>
<name>A0A0B6WXT1_9BACT</name>
<dbReference type="CDD" id="cd05387">
    <property type="entry name" value="BY-kinase"/>
    <property type="match status" value="1"/>
</dbReference>
<evidence type="ECO:0000259" key="16">
    <source>
        <dbReference type="Pfam" id="PF13807"/>
    </source>
</evidence>
<dbReference type="InterPro" id="IPR003856">
    <property type="entry name" value="LPS_length_determ_N"/>
</dbReference>
<feature type="coiled-coil region" evidence="13">
    <location>
        <begin position="291"/>
        <end position="353"/>
    </location>
</feature>